<dbReference type="GO" id="GO:0071218">
    <property type="term" value="P:cellular response to misfolded protein"/>
    <property type="evidence" value="ECO:0007669"/>
    <property type="project" value="TreeGrafter"/>
</dbReference>
<accession>A0A9P1FHQ9</accession>
<dbReference type="OrthoDB" id="445556at2759"/>
<name>A0A9P1FHQ9_9DINO</name>
<feature type="region of interest" description="Disordered" evidence="1">
    <location>
        <begin position="768"/>
        <end position="807"/>
    </location>
</feature>
<dbReference type="Pfam" id="PF00226">
    <property type="entry name" value="DnaJ"/>
    <property type="match status" value="1"/>
</dbReference>
<reference evidence="3" key="1">
    <citation type="submission" date="2022-10" db="EMBL/GenBank/DDBJ databases">
        <authorList>
            <person name="Chen Y."/>
            <person name="Dougan E. K."/>
            <person name="Chan C."/>
            <person name="Rhodes N."/>
            <person name="Thang M."/>
        </authorList>
    </citation>
    <scope>NUCLEOTIDE SEQUENCE</scope>
</reference>
<dbReference type="PRINTS" id="PR00625">
    <property type="entry name" value="JDOMAIN"/>
</dbReference>
<dbReference type="PANTHER" id="PTHR43908">
    <property type="entry name" value="AT29763P-RELATED"/>
    <property type="match status" value="1"/>
</dbReference>
<dbReference type="EMBL" id="CAMXCT010000346">
    <property type="protein sequence ID" value="CAI3977479.1"/>
    <property type="molecule type" value="Genomic_DNA"/>
</dbReference>
<dbReference type="Gene3D" id="1.10.287.110">
    <property type="entry name" value="DnaJ domain"/>
    <property type="match status" value="1"/>
</dbReference>
<evidence type="ECO:0000313" key="4">
    <source>
        <dbReference type="EMBL" id="CAL4764791.1"/>
    </source>
</evidence>
<dbReference type="PROSITE" id="PS00636">
    <property type="entry name" value="DNAJ_1"/>
    <property type="match status" value="1"/>
</dbReference>
<dbReference type="InterPro" id="IPR036869">
    <property type="entry name" value="J_dom_sf"/>
</dbReference>
<dbReference type="SUPFAM" id="SSF46565">
    <property type="entry name" value="Chaperone J-domain"/>
    <property type="match status" value="1"/>
</dbReference>
<organism evidence="3">
    <name type="scientific">Cladocopium goreaui</name>
    <dbReference type="NCBI Taxonomy" id="2562237"/>
    <lineage>
        <taxon>Eukaryota</taxon>
        <taxon>Sar</taxon>
        <taxon>Alveolata</taxon>
        <taxon>Dinophyceae</taxon>
        <taxon>Suessiales</taxon>
        <taxon>Symbiodiniaceae</taxon>
        <taxon>Cladocopium</taxon>
    </lineage>
</organism>
<evidence type="ECO:0000313" key="3">
    <source>
        <dbReference type="EMBL" id="CAI3977479.1"/>
    </source>
</evidence>
<dbReference type="SMART" id="SM00271">
    <property type="entry name" value="DnaJ"/>
    <property type="match status" value="1"/>
</dbReference>
<dbReference type="InterPro" id="IPR051100">
    <property type="entry name" value="DnaJ_subfamily_B/C"/>
</dbReference>
<feature type="region of interest" description="Disordered" evidence="1">
    <location>
        <begin position="105"/>
        <end position="175"/>
    </location>
</feature>
<gene>
    <name evidence="3" type="ORF">C1SCF055_LOCUS5616</name>
</gene>
<dbReference type="EMBL" id="CAMXCT020000346">
    <property type="protein sequence ID" value="CAL1130854.1"/>
    <property type="molecule type" value="Genomic_DNA"/>
</dbReference>
<reference evidence="4 5" key="2">
    <citation type="submission" date="2024-05" db="EMBL/GenBank/DDBJ databases">
        <authorList>
            <person name="Chen Y."/>
            <person name="Shah S."/>
            <person name="Dougan E. K."/>
            <person name="Thang M."/>
            <person name="Chan C."/>
        </authorList>
    </citation>
    <scope>NUCLEOTIDE SEQUENCE [LARGE SCALE GENOMIC DNA]</scope>
</reference>
<dbReference type="InterPro" id="IPR001623">
    <property type="entry name" value="DnaJ_domain"/>
</dbReference>
<dbReference type="CDD" id="cd06257">
    <property type="entry name" value="DnaJ"/>
    <property type="match status" value="1"/>
</dbReference>
<feature type="compositionally biased region" description="Basic and acidic residues" evidence="1">
    <location>
        <begin position="905"/>
        <end position="924"/>
    </location>
</feature>
<evidence type="ECO:0000259" key="2">
    <source>
        <dbReference type="PROSITE" id="PS50076"/>
    </source>
</evidence>
<dbReference type="GO" id="GO:0005789">
    <property type="term" value="C:endoplasmic reticulum membrane"/>
    <property type="evidence" value="ECO:0007669"/>
    <property type="project" value="TreeGrafter"/>
</dbReference>
<keyword evidence="5" id="KW-1185">Reference proteome</keyword>
<evidence type="ECO:0000313" key="5">
    <source>
        <dbReference type="Proteomes" id="UP001152797"/>
    </source>
</evidence>
<dbReference type="PROSITE" id="PS50076">
    <property type="entry name" value="DNAJ_2"/>
    <property type="match status" value="1"/>
</dbReference>
<dbReference type="AlphaFoldDB" id="A0A9P1FHQ9"/>
<feature type="region of interest" description="Disordered" evidence="1">
    <location>
        <begin position="900"/>
        <end position="965"/>
    </location>
</feature>
<dbReference type="EMBL" id="CAMXCT030000346">
    <property type="protein sequence ID" value="CAL4764791.1"/>
    <property type="molecule type" value="Genomic_DNA"/>
</dbReference>
<feature type="domain" description="J" evidence="2">
    <location>
        <begin position="689"/>
        <end position="760"/>
    </location>
</feature>
<keyword evidence="4" id="KW-0489">Methyltransferase</keyword>
<feature type="region of interest" description="Disordered" evidence="1">
    <location>
        <begin position="14"/>
        <end position="33"/>
    </location>
</feature>
<feature type="compositionally biased region" description="Polar residues" evidence="1">
    <location>
        <begin position="941"/>
        <end position="951"/>
    </location>
</feature>
<dbReference type="PANTHER" id="PTHR43908:SF3">
    <property type="entry name" value="AT29763P-RELATED"/>
    <property type="match status" value="1"/>
</dbReference>
<dbReference type="GO" id="GO:0030544">
    <property type="term" value="F:Hsp70 protein binding"/>
    <property type="evidence" value="ECO:0007669"/>
    <property type="project" value="TreeGrafter"/>
</dbReference>
<keyword evidence="4" id="KW-0808">Transferase</keyword>
<feature type="compositionally biased region" description="Polar residues" evidence="1">
    <location>
        <begin position="137"/>
        <end position="155"/>
    </location>
</feature>
<feature type="compositionally biased region" description="Low complexity" evidence="1">
    <location>
        <begin position="157"/>
        <end position="172"/>
    </location>
</feature>
<evidence type="ECO:0000256" key="1">
    <source>
        <dbReference type="SAM" id="MobiDB-lite"/>
    </source>
</evidence>
<feature type="compositionally biased region" description="Low complexity" evidence="1">
    <location>
        <begin position="105"/>
        <end position="131"/>
    </location>
</feature>
<dbReference type="GO" id="GO:0032259">
    <property type="term" value="P:methylation"/>
    <property type="evidence" value="ECO:0007669"/>
    <property type="project" value="UniProtKB-KW"/>
</dbReference>
<comment type="caution">
    <text evidence="3">The sequence shown here is derived from an EMBL/GenBank/DDBJ whole genome shotgun (WGS) entry which is preliminary data.</text>
</comment>
<dbReference type="GO" id="GO:0008168">
    <property type="term" value="F:methyltransferase activity"/>
    <property type="evidence" value="ECO:0007669"/>
    <property type="project" value="UniProtKB-KW"/>
</dbReference>
<dbReference type="InterPro" id="IPR018253">
    <property type="entry name" value="DnaJ_domain_CS"/>
</dbReference>
<dbReference type="Proteomes" id="UP001152797">
    <property type="component" value="Unassembled WGS sequence"/>
</dbReference>
<sequence length="965" mass="104829">MFDFDEIEEKLQAAEKASERTVQPSSAACSFDGEWEDDDGTVVTIKKGEMRGADGIQIEVSFPEADSIAFCPGAGHYFKGKLQDSRICWSDGATWVRRAVGTAASAAQAAPRSTGTDATAKAFAKPSASAAKRVDPPQSTSKSQGKMPQESSRTGNAKKVAPQAPASSASAKTSKEKLSAVACESPWQHERYEVMKPVVFVRETPGLDAAKVAQVRRGCMVSGRVSNGWLCLDHETRSTANVPETAAGAFMLIDGRSRGLGLLLESRGCHGSSKDSLAMPLEFLALRDLRLRDKPDSEATGRLIAEGSIVKGYPGAESWLEVAGGGFLPITSAAEAKTTTDVSEAKDFLELRSALQPLLPQIFAEAIQVKWEPLPLQSAAHVEYSLQWQDLGETARGGRVSAARRCTAHLRSLPPAVPLRIRIVARIFAPLPGGNPCYRGKEDPTSRSWQDQRLVGRWLYGAKPSEYRIGRRTDGSLIWIGPHATGGTVMGTLEPEEHWLQAELASARGDIVGHIRLFYDEQEDAVISNFKNIQNPDWGRDIIAKKGGDEEVLTTLLGRWIPVSTAAPVTDREEEESCYDPLCNKRGKCQRCSCQIFVISEHLLGQELEDICCRRCGCSVAYHAKVGKFRLNGKVPEAVGTEKGASRPGPGPPPKSPMDEIPSRQWVLDDAADEDPVEFIIRQLENAKNLYEVLGVPPSASPLAIRQAYRAISLRVHPDKIIDSEEQGLAALAEDAFKLASSAYEVLSDEVERKAYDRELRAEYLRMVKLQPKPKPKPPVKPKPEVKKPVSQPDPAEKQDPGRGVDEFFKNPTIGTFMNSPYYGTDGVFGTSGTIKENAAGGFSFELPGGGGIHIDSGSVKQTEEEMAQTGHIPPHLWPQGLFPQGNTFAVNSGPAWVGWQQHQAAEKKRQEKAQQEAAAKEPEGSGPWTPSPGYPFRPMGNSTSGVNPQTLGADRSPHSICFPK</sequence>
<proteinExistence type="predicted"/>
<feature type="compositionally biased region" description="Basic and acidic residues" evidence="1">
    <location>
        <begin position="795"/>
        <end position="807"/>
    </location>
</feature>
<feature type="region of interest" description="Disordered" evidence="1">
    <location>
        <begin position="639"/>
        <end position="661"/>
    </location>
</feature>
<protein>
    <submittedName>
        <fullName evidence="4">Dual-specificity RNA methyltransferase RlmN</fullName>
    </submittedName>
</protein>